<dbReference type="STRING" id="7168.A0A182NMY4"/>
<keyword evidence="2" id="KW-1185">Reference proteome</keyword>
<evidence type="ECO:0000313" key="2">
    <source>
        <dbReference type="Proteomes" id="UP000075884"/>
    </source>
</evidence>
<dbReference type="AlphaFoldDB" id="A0A182NMY4"/>
<dbReference type="Proteomes" id="UP000075884">
    <property type="component" value="Unassembled WGS sequence"/>
</dbReference>
<proteinExistence type="predicted"/>
<name>A0A182NMY4_9DIPT</name>
<reference evidence="2" key="1">
    <citation type="submission" date="2013-03" db="EMBL/GenBank/DDBJ databases">
        <title>The Genome Sequence of Anopheles dirus WRAIR2.</title>
        <authorList>
            <consortium name="The Broad Institute Genomics Platform"/>
            <person name="Neafsey D.E."/>
            <person name="Walton C."/>
            <person name="Walker B."/>
            <person name="Young S.K."/>
            <person name="Zeng Q."/>
            <person name="Gargeya S."/>
            <person name="Fitzgerald M."/>
            <person name="Haas B."/>
            <person name="Abouelleil A."/>
            <person name="Allen A.W."/>
            <person name="Alvarado L."/>
            <person name="Arachchi H.M."/>
            <person name="Berlin A.M."/>
            <person name="Chapman S.B."/>
            <person name="Gainer-Dewar J."/>
            <person name="Goldberg J."/>
            <person name="Griggs A."/>
            <person name="Gujja S."/>
            <person name="Hansen M."/>
            <person name="Howarth C."/>
            <person name="Imamovic A."/>
            <person name="Ireland A."/>
            <person name="Larimer J."/>
            <person name="McCowan C."/>
            <person name="Murphy C."/>
            <person name="Pearson M."/>
            <person name="Poon T.W."/>
            <person name="Priest M."/>
            <person name="Roberts A."/>
            <person name="Saif S."/>
            <person name="Shea T."/>
            <person name="Sisk P."/>
            <person name="Sykes S."/>
            <person name="Wortman J."/>
            <person name="Nusbaum C."/>
            <person name="Birren B."/>
        </authorList>
    </citation>
    <scope>NUCLEOTIDE SEQUENCE [LARGE SCALE GENOMIC DNA]</scope>
    <source>
        <strain evidence="2">WRAIR2</strain>
    </source>
</reference>
<accession>A0A182NMY4</accession>
<evidence type="ECO:0000313" key="1">
    <source>
        <dbReference type="EnsemblMetazoa" id="ADIR009019-PA"/>
    </source>
</evidence>
<organism evidence="1 2">
    <name type="scientific">Anopheles dirus</name>
    <dbReference type="NCBI Taxonomy" id="7168"/>
    <lineage>
        <taxon>Eukaryota</taxon>
        <taxon>Metazoa</taxon>
        <taxon>Ecdysozoa</taxon>
        <taxon>Arthropoda</taxon>
        <taxon>Hexapoda</taxon>
        <taxon>Insecta</taxon>
        <taxon>Pterygota</taxon>
        <taxon>Neoptera</taxon>
        <taxon>Endopterygota</taxon>
        <taxon>Diptera</taxon>
        <taxon>Nematocera</taxon>
        <taxon>Culicoidea</taxon>
        <taxon>Culicidae</taxon>
        <taxon>Anophelinae</taxon>
        <taxon>Anopheles</taxon>
    </lineage>
</organism>
<reference evidence="1" key="2">
    <citation type="submission" date="2020-05" db="UniProtKB">
        <authorList>
            <consortium name="EnsemblMetazoa"/>
        </authorList>
    </citation>
    <scope>IDENTIFICATION</scope>
    <source>
        <strain evidence="1">WRAIR2</strain>
    </source>
</reference>
<dbReference type="VEuPathDB" id="VectorBase:ADIR009019"/>
<dbReference type="Pfam" id="PF03564">
    <property type="entry name" value="DUF1759"/>
    <property type="match status" value="1"/>
</dbReference>
<dbReference type="EnsemblMetazoa" id="ADIR009019-RA">
    <property type="protein sequence ID" value="ADIR009019-PA"/>
    <property type="gene ID" value="ADIR009019"/>
</dbReference>
<dbReference type="InterPro" id="IPR005312">
    <property type="entry name" value="DUF1759"/>
</dbReference>
<protein>
    <submittedName>
        <fullName evidence="1">Uncharacterized protein</fullName>
    </submittedName>
</protein>
<sequence length="189" mass="21634">MTNHRYSNKVLLRKRNVRSLFAIKKAVNRTSAEIQRVSDEFALNVKVLQQLGEPINNTSFILIELLIQKLDDDSISSWEESQEPERQPTYQELLAFLRKRINTLENIAIDCLSVNAGTPRKAIKARVTANTQAKSFDINNWEIPVNIPLAYPSFNCSNRIDMILGASHFYEFLKEGRIRLTTGALLVEK</sequence>